<accession>A0A133VDR1</accession>
<feature type="compositionally biased region" description="Basic residues" evidence="1">
    <location>
        <begin position="44"/>
        <end position="60"/>
    </location>
</feature>
<sequence length="60" mass="6777">MIGPEIYPFNLGPASNFSFELIPFTFFGRGIPASKKQIPQCQNHTKKQPKSPKRLSKNLT</sequence>
<evidence type="ECO:0000313" key="2">
    <source>
        <dbReference type="EMBL" id="KXB04582.1"/>
    </source>
</evidence>
<keyword evidence="3" id="KW-1185">Reference proteome</keyword>
<evidence type="ECO:0000313" key="3">
    <source>
        <dbReference type="Proteomes" id="UP000070311"/>
    </source>
</evidence>
<dbReference type="Proteomes" id="UP000070311">
    <property type="component" value="Unassembled WGS sequence"/>
</dbReference>
<comment type="caution">
    <text evidence="2">The sequence shown here is derived from an EMBL/GenBank/DDBJ whole genome shotgun (WGS) entry which is preliminary data.</text>
</comment>
<name>A0A133VDR1_9EURY</name>
<organism evidence="2 3">
    <name type="scientific">candidate division MSBL1 archaeon SCGC-AAA382A13</name>
    <dbReference type="NCBI Taxonomy" id="1698279"/>
    <lineage>
        <taxon>Archaea</taxon>
        <taxon>Methanobacteriati</taxon>
        <taxon>Methanobacteriota</taxon>
        <taxon>candidate division MSBL1</taxon>
    </lineage>
</organism>
<protein>
    <submittedName>
        <fullName evidence="2">Uncharacterized protein</fullName>
    </submittedName>
</protein>
<feature type="region of interest" description="Disordered" evidence="1">
    <location>
        <begin position="35"/>
        <end position="60"/>
    </location>
</feature>
<gene>
    <name evidence="2" type="ORF">AKJ50_02245</name>
</gene>
<proteinExistence type="predicted"/>
<dbReference type="EMBL" id="LHYD01000053">
    <property type="protein sequence ID" value="KXB04582.1"/>
    <property type="molecule type" value="Genomic_DNA"/>
</dbReference>
<dbReference type="AlphaFoldDB" id="A0A133VDR1"/>
<evidence type="ECO:0000256" key="1">
    <source>
        <dbReference type="SAM" id="MobiDB-lite"/>
    </source>
</evidence>
<reference evidence="2 3" key="1">
    <citation type="journal article" date="2016" name="Sci. Rep.">
        <title>Metabolic traits of an uncultured archaeal lineage -MSBL1- from brine pools of the Red Sea.</title>
        <authorList>
            <person name="Mwirichia R."/>
            <person name="Alam I."/>
            <person name="Rashid M."/>
            <person name="Vinu M."/>
            <person name="Ba-Alawi W."/>
            <person name="Anthony Kamau A."/>
            <person name="Kamanda Ngugi D."/>
            <person name="Goker M."/>
            <person name="Klenk H.P."/>
            <person name="Bajic V."/>
            <person name="Stingl U."/>
        </authorList>
    </citation>
    <scope>NUCLEOTIDE SEQUENCE [LARGE SCALE GENOMIC DNA]</scope>
    <source>
        <strain evidence="2">SCGC-AAA382A13</strain>
    </source>
</reference>